<dbReference type="KEGG" id="crg:105331536"/>
<reference evidence="6" key="1">
    <citation type="submission" date="2022-08" db="UniProtKB">
        <authorList>
            <consortium name="EnsemblMetazoa"/>
        </authorList>
    </citation>
    <scope>IDENTIFICATION</scope>
    <source>
        <strain evidence="6">05x7-T-G4-1.051#20</strain>
    </source>
</reference>
<dbReference type="GO" id="GO:0033108">
    <property type="term" value="P:mitochondrial respiratory chain complex assembly"/>
    <property type="evidence" value="ECO:0007669"/>
    <property type="project" value="TreeGrafter"/>
</dbReference>
<dbReference type="EnsemblMetazoa" id="G2591.1">
    <property type="protein sequence ID" value="G2591.1:cds"/>
    <property type="gene ID" value="G2591"/>
</dbReference>
<dbReference type="EnsemblMetazoa" id="G2591.4">
    <property type="protein sequence ID" value="G2591.4:cds"/>
    <property type="gene ID" value="G2591"/>
</dbReference>
<accession>A0A8W8KZ34</accession>
<dbReference type="GO" id="GO:0005758">
    <property type="term" value="C:mitochondrial intermembrane space"/>
    <property type="evidence" value="ECO:0007669"/>
    <property type="project" value="UniProtKB-SubCell"/>
</dbReference>
<evidence type="ECO:0000313" key="6">
    <source>
        <dbReference type="EnsemblMetazoa" id="G2591.4:cds"/>
    </source>
</evidence>
<dbReference type="PROSITE" id="PS51808">
    <property type="entry name" value="CHCH"/>
    <property type="match status" value="1"/>
</dbReference>
<proteinExistence type="inferred from homology"/>
<sequence>MEKTSDGSYVKDGKVVWEPKSEKIKESCKNRAEEFDLRRQTIDDANPCFEEGQMALECLKKNMYNKAKCSLEFENTRACKKFWFKVKRNRMLNGIHPFLPDKEEREEVKKQYAHLLKD</sequence>
<protein>
    <recommendedName>
        <fullName evidence="5">Coiled-coil-helix-coiled-coil-helix domain-containing protein 7</fullName>
    </recommendedName>
</protein>
<name>A0A8W8KZ34_MAGGI</name>
<evidence type="ECO:0000313" key="7">
    <source>
        <dbReference type="Proteomes" id="UP000005408"/>
    </source>
</evidence>
<dbReference type="InterPro" id="IPR009069">
    <property type="entry name" value="Cys_alpha_HP_mot_SF"/>
</dbReference>
<dbReference type="GeneID" id="105331536"/>
<organism evidence="6 7">
    <name type="scientific">Magallana gigas</name>
    <name type="common">Pacific oyster</name>
    <name type="synonym">Crassostrea gigas</name>
    <dbReference type="NCBI Taxonomy" id="29159"/>
    <lineage>
        <taxon>Eukaryota</taxon>
        <taxon>Metazoa</taxon>
        <taxon>Spiralia</taxon>
        <taxon>Lophotrochozoa</taxon>
        <taxon>Mollusca</taxon>
        <taxon>Bivalvia</taxon>
        <taxon>Autobranchia</taxon>
        <taxon>Pteriomorphia</taxon>
        <taxon>Ostreida</taxon>
        <taxon>Ostreoidea</taxon>
        <taxon>Ostreidae</taxon>
        <taxon>Magallana</taxon>
    </lineage>
</organism>
<evidence type="ECO:0000256" key="4">
    <source>
        <dbReference type="ARBA" id="ARBA00038205"/>
    </source>
</evidence>
<dbReference type="OMA" id="RERCKGY"/>
<dbReference type="EnsemblMetazoa" id="G2591.3">
    <property type="protein sequence ID" value="G2591.3:cds"/>
    <property type="gene ID" value="G2591"/>
</dbReference>
<dbReference type="SUPFAM" id="SSF47072">
    <property type="entry name" value="Cysteine alpha-hairpin motif"/>
    <property type="match status" value="1"/>
</dbReference>
<dbReference type="InterPro" id="IPR051040">
    <property type="entry name" value="COX23"/>
</dbReference>
<evidence type="ECO:0000256" key="3">
    <source>
        <dbReference type="ARBA" id="ARBA00023157"/>
    </source>
</evidence>
<keyword evidence="2" id="KW-0496">Mitochondrion</keyword>
<dbReference type="Proteomes" id="UP000005408">
    <property type="component" value="Unassembled WGS sequence"/>
</dbReference>
<dbReference type="AlphaFoldDB" id="A0A8W8KZ34"/>
<keyword evidence="3" id="KW-1015">Disulfide bond</keyword>
<evidence type="ECO:0000256" key="2">
    <source>
        <dbReference type="ARBA" id="ARBA00023128"/>
    </source>
</evidence>
<dbReference type="EnsemblMetazoa" id="G2591.2">
    <property type="protein sequence ID" value="G2591.2:cds"/>
    <property type="gene ID" value="G2591"/>
</dbReference>
<evidence type="ECO:0000256" key="1">
    <source>
        <dbReference type="ARBA" id="ARBA00004569"/>
    </source>
</evidence>
<dbReference type="PANTHER" id="PTHR46811:SF1">
    <property type="entry name" value="COILED-COIL-HELIX-COILED-COIL-HELIX DOMAIN-CONTAINING PROTEIN 7"/>
    <property type="match status" value="1"/>
</dbReference>
<keyword evidence="7" id="KW-1185">Reference proteome</keyword>
<evidence type="ECO:0000256" key="5">
    <source>
        <dbReference type="ARBA" id="ARBA00039509"/>
    </source>
</evidence>
<dbReference type="OrthoDB" id="9971592at2759"/>
<comment type="subcellular location">
    <subcellularLocation>
        <location evidence="1">Mitochondrion intermembrane space</location>
    </subcellularLocation>
</comment>
<comment type="similarity">
    <text evidence="4">Belongs to the CHCHD7 family.</text>
</comment>
<dbReference type="PANTHER" id="PTHR46811">
    <property type="entry name" value="COILED-COIL-HELIX-COILED-COIL-HELIX DOMAIN-CONTAINING PROTEIN 7"/>
    <property type="match status" value="1"/>
</dbReference>